<dbReference type="AlphaFoldDB" id="A0A3Q2YA07"/>
<keyword evidence="2" id="KW-1185">Reference proteome</keyword>
<sequence>MAAGSPQEMILRVVEPDQARKLQLSSRPGSIDALIKIIKELEIDLDFDLLFEDPDFDGKRNFLQDIEELPQKSVLHISISQHSSSVASTVGFSDASYPERHSSWPSGSFPVPTFGYNVELRLRDGNAEYEKNNTHLKLTRDQRHDILENIASTLYGFKAYPSDKDITTAAQSLVAKHPCLKEAGSETGYNGWKNSTLRQTIFDEVKKTQINLLFIKKMMEGTFLLRRQTIVISTPSVNELVDLWPALKIVSELYAEFYWIINVHLPNKCYGHHDSHIPRLLTLFRQKVSRTGKIANALAAIFKSHDEQVKRDNFGNTIFVRRIPVFLNLR</sequence>
<evidence type="ECO:0008006" key="3">
    <source>
        <dbReference type="Google" id="ProtNLM"/>
    </source>
</evidence>
<accession>A0A3Q2YA07</accession>
<dbReference type="GeneTree" id="ENSGT00950000182912"/>
<reference evidence="1" key="1">
    <citation type="submission" date="2025-08" db="UniProtKB">
        <authorList>
            <consortium name="Ensembl"/>
        </authorList>
    </citation>
    <scope>IDENTIFICATION</scope>
</reference>
<dbReference type="PANTHER" id="PTHR31025:SF19">
    <property type="entry name" value="SI:CH73-42K18.1-RELATED"/>
    <property type="match status" value="1"/>
</dbReference>
<organism evidence="1 2">
    <name type="scientific">Hippocampus comes</name>
    <name type="common">Tiger tail seahorse</name>
    <dbReference type="NCBI Taxonomy" id="109280"/>
    <lineage>
        <taxon>Eukaryota</taxon>
        <taxon>Metazoa</taxon>
        <taxon>Chordata</taxon>
        <taxon>Craniata</taxon>
        <taxon>Vertebrata</taxon>
        <taxon>Euteleostomi</taxon>
        <taxon>Actinopterygii</taxon>
        <taxon>Neopterygii</taxon>
        <taxon>Teleostei</taxon>
        <taxon>Neoteleostei</taxon>
        <taxon>Acanthomorphata</taxon>
        <taxon>Syngnathiaria</taxon>
        <taxon>Syngnathiformes</taxon>
        <taxon>Syngnathoidei</taxon>
        <taxon>Syngnathidae</taxon>
        <taxon>Hippocampus</taxon>
    </lineage>
</organism>
<dbReference type="OMA" id="ETGWNGW"/>
<evidence type="ECO:0000313" key="2">
    <source>
        <dbReference type="Proteomes" id="UP000264820"/>
    </source>
</evidence>
<name>A0A3Q2YA07_HIPCM</name>
<proteinExistence type="predicted"/>
<dbReference type="Proteomes" id="UP000264820">
    <property type="component" value="Unplaced"/>
</dbReference>
<dbReference type="PANTHER" id="PTHR31025">
    <property type="entry name" value="SI:CH211-196P9.1-RELATED"/>
    <property type="match status" value="1"/>
</dbReference>
<dbReference type="Ensembl" id="ENSHCOT00000026043.1">
    <property type="protein sequence ID" value="ENSHCOP00000010056.1"/>
    <property type="gene ID" value="ENSHCOG00000012605.1"/>
</dbReference>
<evidence type="ECO:0000313" key="1">
    <source>
        <dbReference type="Ensembl" id="ENSHCOP00000010056.1"/>
    </source>
</evidence>
<reference evidence="1" key="2">
    <citation type="submission" date="2025-09" db="UniProtKB">
        <authorList>
            <consortium name="Ensembl"/>
        </authorList>
    </citation>
    <scope>IDENTIFICATION</scope>
</reference>
<protein>
    <recommendedName>
        <fullName evidence="3">PB1 domain-containing protein</fullName>
    </recommendedName>
</protein>